<gene>
    <name evidence="2" type="ORF">R1sor_016319</name>
</gene>
<dbReference type="EMBL" id="JBJQOH010000004">
    <property type="protein sequence ID" value="KAL3690010.1"/>
    <property type="molecule type" value="Genomic_DNA"/>
</dbReference>
<feature type="region of interest" description="Disordered" evidence="1">
    <location>
        <begin position="1"/>
        <end position="33"/>
    </location>
</feature>
<comment type="caution">
    <text evidence="2">The sequence shown here is derived from an EMBL/GenBank/DDBJ whole genome shotgun (WGS) entry which is preliminary data.</text>
</comment>
<evidence type="ECO:0000313" key="2">
    <source>
        <dbReference type="EMBL" id="KAL3690010.1"/>
    </source>
</evidence>
<evidence type="ECO:0000256" key="1">
    <source>
        <dbReference type="SAM" id="MobiDB-lite"/>
    </source>
</evidence>
<dbReference type="Proteomes" id="UP001633002">
    <property type="component" value="Unassembled WGS sequence"/>
</dbReference>
<dbReference type="AlphaFoldDB" id="A0ABD3HI60"/>
<sequence>MDSPGSTSPADQPAFLHGVEDKSGSGPSELVANSHDQTGTILLQPGHSDPTKSDHEIEMDSGYEFLTTEGPLYVHSEDRLDVEARAIAGTILNKRLQHEDLLDRKLAQQFGALSSYGLSQGALHRWAEMVAAGPIADPIHCYGTQWCREGTPIKHVRIPAMFTSIVDDYANQPQRIKDFWEGCIEGRDMSAADWQRTAAYLIDNSEFFWGTPGSIDDCGSVPGKAGKSVSDIVVNAHNQLSGPEQIMHTSVVSEGSNIREWVVQCGDQIASSRRKKEAQVIARVKYFIDSNFDGSQPLVVRPGKRRRHIAPFLSRTLDGAQGSVLSAAIRCYYSRISS</sequence>
<reference evidence="2 3" key="1">
    <citation type="submission" date="2024-09" db="EMBL/GenBank/DDBJ databases">
        <title>Chromosome-scale assembly of Riccia sorocarpa.</title>
        <authorList>
            <person name="Paukszto L."/>
        </authorList>
    </citation>
    <scope>NUCLEOTIDE SEQUENCE [LARGE SCALE GENOMIC DNA]</scope>
    <source>
        <strain evidence="2">LP-2024</strain>
        <tissue evidence="2">Aerial parts of the thallus</tissue>
    </source>
</reference>
<organism evidence="2 3">
    <name type="scientific">Riccia sorocarpa</name>
    <dbReference type="NCBI Taxonomy" id="122646"/>
    <lineage>
        <taxon>Eukaryota</taxon>
        <taxon>Viridiplantae</taxon>
        <taxon>Streptophyta</taxon>
        <taxon>Embryophyta</taxon>
        <taxon>Marchantiophyta</taxon>
        <taxon>Marchantiopsida</taxon>
        <taxon>Marchantiidae</taxon>
        <taxon>Marchantiales</taxon>
        <taxon>Ricciaceae</taxon>
        <taxon>Riccia</taxon>
    </lineage>
</organism>
<proteinExistence type="predicted"/>
<feature type="compositionally biased region" description="Polar residues" evidence="1">
    <location>
        <begin position="1"/>
        <end position="10"/>
    </location>
</feature>
<protein>
    <submittedName>
        <fullName evidence="2">Uncharacterized protein</fullName>
    </submittedName>
</protein>
<keyword evidence="3" id="KW-1185">Reference proteome</keyword>
<evidence type="ECO:0000313" key="3">
    <source>
        <dbReference type="Proteomes" id="UP001633002"/>
    </source>
</evidence>
<name>A0ABD3HI60_9MARC</name>
<accession>A0ABD3HI60</accession>